<protein>
    <recommendedName>
        <fullName evidence="3">Right handed beta helix region</fullName>
    </recommendedName>
</protein>
<dbReference type="PROSITE" id="PS51257">
    <property type="entry name" value="PROKAR_LIPOPROTEIN"/>
    <property type="match status" value="1"/>
</dbReference>
<proteinExistence type="predicted"/>
<dbReference type="EMBL" id="FORI01000009">
    <property type="protein sequence ID" value="SFI97381.1"/>
    <property type="molecule type" value="Genomic_DNA"/>
</dbReference>
<evidence type="ECO:0000313" key="2">
    <source>
        <dbReference type="Proteomes" id="UP000182737"/>
    </source>
</evidence>
<sequence length="451" mass="49182">MKRISFFVFFSLCIVFSCSSNSDSKIEALPKIQENSFYGDKDFLSALNKILSGEKLSRGKEYYISAIALNEGNGSEQSPFKSFSQAFKVLTAGDTLYVKGGIYREEIIIPETLKGNSQAYITIAGDINNSSENPAVISGKGAADNFVLLKIQGASYIRISSLQFVDSYGLDAAGIHIEAQSNHIIIDNCTFKEIKVPQPKKKDHVANGILAFGNGENIKSSINNLLIYNNSFSNMATGWGECISVTGNCEFVNIIKNSLDNTGNIGIDVGGNYGYCPDPGLDFARYVYIAGNKVRNCESAYGDTAYGIYSDGGQHIRILENEVEHCSGGIEIGAEEAQLSEAYATLDVLVKNNSVYACKDCALAIGGYEENRGLVRSVRVINNTFIDNADKNDGTIISLSKCDDVTITGNTFAQSNGNYKGEVLYKENFQKYPKNITIKDNIYKGLESIDE</sequence>
<dbReference type="InterPro" id="IPR006626">
    <property type="entry name" value="PbH1"/>
</dbReference>
<dbReference type="RefSeq" id="WP_074933023.1">
    <property type="nucleotide sequence ID" value="NZ_FORI01000009.1"/>
</dbReference>
<accession>A0A1I3MKD1</accession>
<dbReference type="Proteomes" id="UP000182737">
    <property type="component" value="Unassembled WGS sequence"/>
</dbReference>
<organism evidence="1 2">
    <name type="scientific">Treponema bryantii</name>
    <dbReference type="NCBI Taxonomy" id="163"/>
    <lineage>
        <taxon>Bacteria</taxon>
        <taxon>Pseudomonadati</taxon>
        <taxon>Spirochaetota</taxon>
        <taxon>Spirochaetia</taxon>
        <taxon>Spirochaetales</taxon>
        <taxon>Treponemataceae</taxon>
        <taxon>Treponema</taxon>
    </lineage>
</organism>
<evidence type="ECO:0008006" key="3">
    <source>
        <dbReference type="Google" id="ProtNLM"/>
    </source>
</evidence>
<dbReference type="SMART" id="SM00710">
    <property type="entry name" value="PbH1"/>
    <property type="match status" value="9"/>
</dbReference>
<evidence type="ECO:0000313" key="1">
    <source>
        <dbReference type="EMBL" id="SFI97381.1"/>
    </source>
</evidence>
<dbReference type="SUPFAM" id="SSF51126">
    <property type="entry name" value="Pectin lyase-like"/>
    <property type="match status" value="1"/>
</dbReference>
<dbReference type="Gene3D" id="2.160.20.10">
    <property type="entry name" value="Single-stranded right-handed beta-helix, Pectin lyase-like"/>
    <property type="match status" value="1"/>
</dbReference>
<dbReference type="AlphaFoldDB" id="A0A1I3MKD1"/>
<dbReference type="InterPro" id="IPR011050">
    <property type="entry name" value="Pectin_lyase_fold/virulence"/>
</dbReference>
<name>A0A1I3MKD1_9SPIR</name>
<reference evidence="2" key="1">
    <citation type="submission" date="2016-10" db="EMBL/GenBank/DDBJ databases">
        <authorList>
            <person name="Varghese N."/>
            <person name="Submissions S."/>
        </authorList>
    </citation>
    <scope>NUCLEOTIDE SEQUENCE [LARGE SCALE GENOMIC DNA]</scope>
    <source>
        <strain evidence="2">XBD1002</strain>
    </source>
</reference>
<dbReference type="InterPro" id="IPR012334">
    <property type="entry name" value="Pectin_lyas_fold"/>
</dbReference>
<dbReference type="OrthoDB" id="9795486at2"/>
<gene>
    <name evidence="1" type="ORF">SAMN04487775_10992</name>
</gene>
<keyword evidence="2" id="KW-1185">Reference proteome</keyword>